<proteinExistence type="predicted"/>
<protein>
    <submittedName>
        <fullName evidence="1">Uncharacterized protein</fullName>
    </submittedName>
</protein>
<reference evidence="2" key="1">
    <citation type="journal article" date="2023" name="Front. Plant Sci.">
        <title>Chromosomal-level genome assembly of Melastoma candidum provides insights into trichome evolution.</title>
        <authorList>
            <person name="Zhong Y."/>
            <person name="Wu W."/>
            <person name="Sun C."/>
            <person name="Zou P."/>
            <person name="Liu Y."/>
            <person name="Dai S."/>
            <person name="Zhou R."/>
        </authorList>
    </citation>
    <scope>NUCLEOTIDE SEQUENCE [LARGE SCALE GENOMIC DNA]</scope>
</reference>
<sequence>MMLQCGIAFPAAQCRRPAVWRWPVCSAMEDEPPSNEQLRVQLDQLRAEAEVARAKANATRMRLLRLTEAAENLCKQATISITKGKESDARDLLFQKKKIMQALEKSKKRIELLDKLSTKLHEAISIKESQLIGNVTLDLQVGMPDSPPVRIVSPKQDIIDVLRKDERLFPTEIQADDEKMPSKASPDHDDAASFYEELMTNIDKQLKKIEEELATILKVSSSEVDGSLGNIQIQQLLELLEDIKHVRKRVLGAMHQHAQA</sequence>
<evidence type="ECO:0000313" key="2">
    <source>
        <dbReference type="Proteomes" id="UP001057402"/>
    </source>
</evidence>
<dbReference type="EMBL" id="CM042887">
    <property type="protein sequence ID" value="KAI4331122.1"/>
    <property type="molecule type" value="Genomic_DNA"/>
</dbReference>
<keyword evidence="2" id="KW-1185">Reference proteome</keyword>
<accession>A0ACB9N3G1</accession>
<gene>
    <name evidence="1" type="ORF">MLD38_029340</name>
</gene>
<name>A0ACB9N3G1_9MYRT</name>
<organism evidence="1 2">
    <name type="scientific">Melastoma candidum</name>
    <dbReference type="NCBI Taxonomy" id="119954"/>
    <lineage>
        <taxon>Eukaryota</taxon>
        <taxon>Viridiplantae</taxon>
        <taxon>Streptophyta</taxon>
        <taxon>Embryophyta</taxon>
        <taxon>Tracheophyta</taxon>
        <taxon>Spermatophyta</taxon>
        <taxon>Magnoliopsida</taxon>
        <taxon>eudicotyledons</taxon>
        <taxon>Gunneridae</taxon>
        <taxon>Pentapetalae</taxon>
        <taxon>rosids</taxon>
        <taxon>malvids</taxon>
        <taxon>Myrtales</taxon>
        <taxon>Melastomataceae</taxon>
        <taxon>Melastomatoideae</taxon>
        <taxon>Melastomateae</taxon>
        <taxon>Melastoma</taxon>
    </lineage>
</organism>
<dbReference type="Proteomes" id="UP001057402">
    <property type="component" value="Chromosome 8"/>
</dbReference>
<comment type="caution">
    <text evidence="1">The sequence shown here is derived from an EMBL/GenBank/DDBJ whole genome shotgun (WGS) entry which is preliminary data.</text>
</comment>
<evidence type="ECO:0000313" key="1">
    <source>
        <dbReference type="EMBL" id="KAI4331122.1"/>
    </source>
</evidence>